<dbReference type="EMBL" id="JASCZI010091662">
    <property type="protein sequence ID" value="MED6150935.1"/>
    <property type="molecule type" value="Genomic_DNA"/>
</dbReference>
<protein>
    <submittedName>
        <fullName evidence="2">Gamma-glutamyl hydrolase</fullName>
        <ecNumber evidence="2">3.4.19.9</ecNumber>
    </submittedName>
</protein>
<dbReference type="EC" id="3.4.19.9" evidence="2"/>
<proteinExistence type="predicted"/>
<sequence>SFPTESLDKLCDDPIVYQNHDHGISPKKFSENKNLQRLFVILTTSKDKKKEKEYVSTMRSCEYPITLFQWHPEKIEFEWGSPNIPRTCGAIRVSRLAAAFLVREADKSSKRPDSQELKQLIDYLKLIDDRRIRRRQYGQ</sequence>
<dbReference type="Proteomes" id="UP001341840">
    <property type="component" value="Unassembled WGS sequence"/>
</dbReference>
<accession>A0ABU6TRW8</accession>
<dbReference type="PANTHER" id="PTHR11315">
    <property type="entry name" value="PROTEASE FAMILY C26 GAMMA-GLUTAMYL HYDROLASE"/>
    <property type="match status" value="1"/>
</dbReference>
<organism evidence="2 3">
    <name type="scientific">Stylosanthes scabra</name>
    <dbReference type="NCBI Taxonomy" id="79078"/>
    <lineage>
        <taxon>Eukaryota</taxon>
        <taxon>Viridiplantae</taxon>
        <taxon>Streptophyta</taxon>
        <taxon>Embryophyta</taxon>
        <taxon>Tracheophyta</taxon>
        <taxon>Spermatophyta</taxon>
        <taxon>Magnoliopsida</taxon>
        <taxon>eudicotyledons</taxon>
        <taxon>Gunneridae</taxon>
        <taxon>Pentapetalae</taxon>
        <taxon>rosids</taxon>
        <taxon>fabids</taxon>
        <taxon>Fabales</taxon>
        <taxon>Fabaceae</taxon>
        <taxon>Papilionoideae</taxon>
        <taxon>50 kb inversion clade</taxon>
        <taxon>dalbergioids sensu lato</taxon>
        <taxon>Dalbergieae</taxon>
        <taxon>Pterocarpus clade</taxon>
        <taxon>Stylosanthes</taxon>
    </lineage>
</organism>
<dbReference type="InterPro" id="IPR029062">
    <property type="entry name" value="Class_I_gatase-like"/>
</dbReference>
<keyword evidence="2" id="KW-0378">Hydrolase</keyword>
<name>A0ABU6TRW8_9FABA</name>
<dbReference type="PANTHER" id="PTHR11315:SF0">
    <property type="entry name" value="FOLATE GAMMA-GLUTAMYL HYDROLASE"/>
    <property type="match status" value="1"/>
</dbReference>
<keyword evidence="3" id="KW-1185">Reference proteome</keyword>
<dbReference type="PROSITE" id="PS51275">
    <property type="entry name" value="PEPTIDASE_C26_GGH"/>
    <property type="match status" value="1"/>
</dbReference>
<dbReference type="SUPFAM" id="SSF52317">
    <property type="entry name" value="Class I glutamine amidotransferase-like"/>
    <property type="match status" value="1"/>
</dbReference>
<evidence type="ECO:0000313" key="3">
    <source>
        <dbReference type="Proteomes" id="UP001341840"/>
    </source>
</evidence>
<evidence type="ECO:0000256" key="1">
    <source>
        <dbReference type="PROSITE-ProRule" id="PRU00607"/>
    </source>
</evidence>
<dbReference type="GO" id="GO:0034722">
    <property type="term" value="F:gamma-glutamyl-peptidase activity"/>
    <property type="evidence" value="ECO:0007669"/>
    <property type="project" value="UniProtKB-EC"/>
</dbReference>
<gene>
    <name evidence="2" type="primary">GGH1_4</name>
    <name evidence="2" type="ORF">PIB30_077433</name>
</gene>
<comment type="caution">
    <text evidence="2">The sequence shown here is derived from an EMBL/GenBank/DDBJ whole genome shotgun (WGS) entry which is preliminary data.</text>
</comment>
<dbReference type="Gene3D" id="3.40.50.880">
    <property type="match status" value="1"/>
</dbReference>
<dbReference type="InterPro" id="IPR015527">
    <property type="entry name" value="Pept_C26_g-glut_hydrolase"/>
</dbReference>
<feature type="non-terminal residue" evidence="2">
    <location>
        <position position="1"/>
    </location>
</feature>
<comment type="caution">
    <text evidence="1">Lacks conserved residue(s) required for the propagation of feature annotation.</text>
</comment>
<evidence type="ECO:0000313" key="2">
    <source>
        <dbReference type="EMBL" id="MED6150935.1"/>
    </source>
</evidence>
<reference evidence="2 3" key="1">
    <citation type="journal article" date="2023" name="Plants (Basel)">
        <title>Bridging the Gap: Combining Genomics and Transcriptomics Approaches to Understand Stylosanthes scabra, an Orphan Legume from the Brazilian Caatinga.</title>
        <authorList>
            <person name="Ferreira-Neto J.R.C."/>
            <person name="da Silva M.D."/>
            <person name="Binneck E."/>
            <person name="de Melo N.F."/>
            <person name="da Silva R.H."/>
            <person name="de Melo A.L.T.M."/>
            <person name="Pandolfi V."/>
            <person name="Bustamante F.O."/>
            <person name="Brasileiro-Vidal A.C."/>
            <person name="Benko-Iseppon A.M."/>
        </authorList>
    </citation>
    <scope>NUCLEOTIDE SEQUENCE [LARGE SCALE GENOMIC DNA]</scope>
    <source>
        <tissue evidence="2">Leaves</tissue>
    </source>
</reference>